<dbReference type="RefSeq" id="WP_093034064.1">
    <property type="nucleotide sequence ID" value="NZ_FOAG01000003.1"/>
</dbReference>
<reference evidence="1 2" key="1">
    <citation type="submission" date="2016-10" db="EMBL/GenBank/DDBJ databases">
        <authorList>
            <person name="de Groot N.N."/>
        </authorList>
    </citation>
    <scope>NUCLEOTIDE SEQUENCE [LARGE SCALE GENOMIC DNA]</scope>
    <source>
        <strain evidence="1 2">DSM 100674</strain>
    </source>
</reference>
<dbReference type="Proteomes" id="UP000199582">
    <property type="component" value="Unassembled WGS sequence"/>
</dbReference>
<dbReference type="OrthoDB" id="7874372at2"/>
<keyword evidence="2" id="KW-1185">Reference proteome</keyword>
<sequence>MTLTRILEGLEANTATGAQARGDARRGFLEWIFAMPGPVTAQMVRAALDEPAVHAAESDAARAFVECLQEACQVSLACPRRRDRIRALH</sequence>
<organism evidence="1 2">
    <name type="scientific">Roseovarius azorensis</name>
    <dbReference type="NCBI Taxonomy" id="1287727"/>
    <lineage>
        <taxon>Bacteria</taxon>
        <taxon>Pseudomonadati</taxon>
        <taxon>Pseudomonadota</taxon>
        <taxon>Alphaproteobacteria</taxon>
        <taxon>Rhodobacterales</taxon>
        <taxon>Roseobacteraceae</taxon>
        <taxon>Roseovarius</taxon>
    </lineage>
</organism>
<name>A0A1H7MCP2_9RHOB</name>
<dbReference type="EMBL" id="FOAG01000003">
    <property type="protein sequence ID" value="SEL08963.1"/>
    <property type="molecule type" value="Genomic_DNA"/>
</dbReference>
<gene>
    <name evidence="1" type="ORF">SAMN05443999_103273</name>
</gene>
<evidence type="ECO:0000313" key="1">
    <source>
        <dbReference type="EMBL" id="SEL08963.1"/>
    </source>
</evidence>
<evidence type="ECO:0000313" key="2">
    <source>
        <dbReference type="Proteomes" id="UP000199582"/>
    </source>
</evidence>
<accession>A0A1H7MCP2</accession>
<proteinExistence type="predicted"/>
<protein>
    <submittedName>
        <fullName evidence="1">Uncharacterized protein</fullName>
    </submittedName>
</protein>
<dbReference type="AlphaFoldDB" id="A0A1H7MCP2"/>